<feature type="transmembrane region" description="Helical" evidence="2">
    <location>
        <begin position="282"/>
        <end position="302"/>
    </location>
</feature>
<proteinExistence type="predicted"/>
<feature type="transmembrane region" description="Helical" evidence="2">
    <location>
        <begin position="200"/>
        <end position="221"/>
    </location>
</feature>
<comment type="caution">
    <text evidence="4">The sequence shown here is derived from an EMBL/GenBank/DDBJ whole genome shotgun (WGS) entry which is preliminary data.</text>
</comment>
<gene>
    <name evidence="4" type="primary">ga20673</name>
    <name evidence="4" type="ORF">PR202_ga20673</name>
</gene>
<keyword evidence="2" id="KW-0812">Transmembrane</keyword>
<keyword evidence="5" id="KW-1185">Reference proteome</keyword>
<feature type="transmembrane region" description="Helical" evidence="2">
    <location>
        <begin position="168"/>
        <end position="188"/>
    </location>
</feature>
<evidence type="ECO:0000313" key="5">
    <source>
        <dbReference type="Proteomes" id="UP001054889"/>
    </source>
</evidence>
<feature type="transmembrane region" description="Helical" evidence="2">
    <location>
        <begin position="115"/>
        <end position="136"/>
    </location>
</feature>
<feature type="signal peptide" evidence="3">
    <location>
        <begin position="1"/>
        <end position="19"/>
    </location>
</feature>
<sequence length="309" mass="33643">MAAAMVSSSCSALLACAHAGFPLPRPRPPPSLLLARAAAAPVTMAGANGPLFVRRPGGAVGQRRSCSQICRDSSLEGPPPGTDSSAREQEEDKKKSEAVAAPAARVAAGGGGGSLTDWTTSVLLFGVWAGILYYIFQLSPNQTPYRDSYFVQKLLNLKGDDGFRMNEVLVSLWYIMGLWPLVYSMLLLPTARSSKSKIPVWPFLVLSCIGGAYALIPYFVLWKPPPPPIDEDEIGQWPLKFLESKITAGVTLALGLGLIIYTGKAGGDDWKEFIQYFRESRFIHATCLDFTLLSAFSPFWVYNDMTARR</sequence>
<name>A0AAV5CZN2_ELECO</name>
<reference evidence="4" key="1">
    <citation type="journal article" date="2018" name="DNA Res.">
        <title>Multiple hybrid de novo genome assembly of finger millet, an orphan allotetraploid crop.</title>
        <authorList>
            <person name="Hatakeyama M."/>
            <person name="Aluri S."/>
            <person name="Balachadran M.T."/>
            <person name="Sivarajan S.R."/>
            <person name="Patrignani A."/>
            <person name="Gruter S."/>
            <person name="Poveda L."/>
            <person name="Shimizu-Inatsugi R."/>
            <person name="Baeten J."/>
            <person name="Francoijs K.J."/>
            <person name="Nataraja K.N."/>
            <person name="Reddy Y.A.N."/>
            <person name="Phadnis S."/>
            <person name="Ravikumar R.L."/>
            <person name="Schlapbach R."/>
            <person name="Sreeman S.M."/>
            <person name="Shimizu K.K."/>
        </authorList>
    </citation>
    <scope>NUCLEOTIDE SEQUENCE</scope>
</reference>
<dbReference type="Proteomes" id="UP001054889">
    <property type="component" value="Unassembled WGS sequence"/>
</dbReference>
<feature type="transmembrane region" description="Helical" evidence="2">
    <location>
        <begin position="241"/>
        <end position="261"/>
    </location>
</feature>
<evidence type="ECO:0000256" key="1">
    <source>
        <dbReference type="SAM" id="MobiDB-lite"/>
    </source>
</evidence>
<evidence type="ECO:0000313" key="4">
    <source>
        <dbReference type="EMBL" id="GJN03250.1"/>
    </source>
</evidence>
<dbReference type="PANTHER" id="PTHR36009">
    <property type="match status" value="1"/>
</dbReference>
<dbReference type="EMBL" id="BQKI01000010">
    <property type="protein sequence ID" value="GJN03250.1"/>
    <property type="molecule type" value="Genomic_DNA"/>
</dbReference>
<keyword evidence="2" id="KW-1133">Transmembrane helix</keyword>
<feature type="compositionally biased region" description="Basic and acidic residues" evidence="1">
    <location>
        <begin position="85"/>
        <end position="97"/>
    </location>
</feature>
<reference evidence="4" key="2">
    <citation type="submission" date="2021-12" db="EMBL/GenBank/DDBJ databases">
        <title>Resequencing data analysis of finger millet.</title>
        <authorList>
            <person name="Hatakeyama M."/>
            <person name="Aluri S."/>
            <person name="Balachadran M.T."/>
            <person name="Sivarajan S.R."/>
            <person name="Poveda L."/>
            <person name="Shimizu-Inatsugi R."/>
            <person name="Schlapbach R."/>
            <person name="Sreeman S.M."/>
            <person name="Shimizu K.K."/>
        </authorList>
    </citation>
    <scope>NUCLEOTIDE SEQUENCE</scope>
</reference>
<protein>
    <submittedName>
        <fullName evidence="4">Uncharacterized protein</fullName>
    </submittedName>
</protein>
<feature type="region of interest" description="Disordered" evidence="1">
    <location>
        <begin position="69"/>
        <end position="101"/>
    </location>
</feature>
<keyword evidence="3" id="KW-0732">Signal</keyword>
<organism evidence="4 5">
    <name type="scientific">Eleusine coracana subsp. coracana</name>
    <dbReference type="NCBI Taxonomy" id="191504"/>
    <lineage>
        <taxon>Eukaryota</taxon>
        <taxon>Viridiplantae</taxon>
        <taxon>Streptophyta</taxon>
        <taxon>Embryophyta</taxon>
        <taxon>Tracheophyta</taxon>
        <taxon>Spermatophyta</taxon>
        <taxon>Magnoliopsida</taxon>
        <taxon>Liliopsida</taxon>
        <taxon>Poales</taxon>
        <taxon>Poaceae</taxon>
        <taxon>PACMAD clade</taxon>
        <taxon>Chloridoideae</taxon>
        <taxon>Cynodonteae</taxon>
        <taxon>Eleusininae</taxon>
        <taxon>Eleusine</taxon>
    </lineage>
</organism>
<dbReference type="AlphaFoldDB" id="A0AAV5CZN2"/>
<accession>A0AAV5CZN2</accession>
<dbReference type="PANTHER" id="PTHR36009:SF3">
    <property type="entry name" value="TRANSMEMBRANE PROTEIN"/>
    <property type="match status" value="1"/>
</dbReference>
<evidence type="ECO:0000256" key="3">
    <source>
        <dbReference type="SAM" id="SignalP"/>
    </source>
</evidence>
<keyword evidence="2" id="KW-0472">Membrane</keyword>
<evidence type="ECO:0000256" key="2">
    <source>
        <dbReference type="SAM" id="Phobius"/>
    </source>
</evidence>
<feature type="chain" id="PRO_5043730541" evidence="3">
    <location>
        <begin position="20"/>
        <end position="309"/>
    </location>
</feature>